<dbReference type="OMA" id="TQKWEKS"/>
<dbReference type="Gene3D" id="3.30.505.10">
    <property type="entry name" value="SH2 domain"/>
    <property type="match status" value="1"/>
</dbReference>
<dbReference type="InterPro" id="IPR011993">
    <property type="entry name" value="PH-like_dom_sf"/>
</dbReference>
<organism evidence="8 9">
    <name type="scientific">Strigamia maritima</name>
    <name type="common">European centipede</name>
    <name type="synonym">Geophilus maritimus</name>
    <dbReference type="NCBI Taxonomy" id="126957"/>
    <lineage>
        <taxon>Eukaryota</taxon>
        <taxon>Metazoa</taxon>
        <taxon>Ecdysozoa</taxon>
        <taxon>Arthropoda</taxon>
        <taxon>Myriapoda</taxon>
        <taxon>Chilopoda</taxon>
        <taxon>Pleurostigmophora</taxon>
        <taxon>Geophilomorpha</taxon>
        <taxon>Linotaeniidae</taxon>
        <taxon>Strigamia</taxon>
    </lineage>
</organism>
<keyword evidence="9" id="KW-1185">Reference proteome</keyword>
<proteinExistence type="inferred from homology"/>
<dbReference type="FunFam" id="3.30.505.10:FF:000008">
    <property type="entry name" value="SH2B adapter protein 1 isoform 2"/>
    <property type="match status" value="1"/>
</dbReference>
<dbReference type="Proteomes" id="UP000014500">
    <property type="component" value="Unassembled WGS sequence"/>
</dbReference>
<accession>T1IQ70</accession>
<keyword evidence="3 4" id="KW-0727">SH2 domain</keyword>
<feature type="compositionally biased region" description="Polar residues" evidence="5">
    <location>
        <begin position="1"/>
        <end position="11"/>
    </location>
</feature>
<dbReference type="GO" id="GO:0035556">
    <property type="term" value="P:intracellular signal transduction"/>
    <property type="evidence" value="ECO:0007669"/>
    <property type="project" value="TreeGrafter"/>
</dbReference>
<dbReference type="Gene3D" id="2.30.29.30">
    <property type="entry name" value="Pleckstrin-homology domain (PH domain)/Phosphotyrosine-binding domain (PTB)"/>
    <property type="match status" value="1"/>
</dbReference>
<feature type="region of interest" description="Disordered" evidence="5">
    <location>
        <begin position="1"/>
        <end position="20"/>
    </location>
</feature>
<dbReference type="Pfam" id="PF08916">
    <property type="entry name" value="Phe_ZIP"/>
    <property type="match status" value="1"/>
</dbReference>
<dbReference type="InterPro" id="IPR001849">
    <property type="entry name" value="PH_domain"/>
</dbReference>
<dbReference type="InterPro" id="IPR015012">
    <property type="entry name" value="Phe_ZIP"/>
</dbReference>
<dbReference type="HOGENOM" id="CLU_014885_2_0_1"/>
<evidence type="ECO:0000256" key="3">
    <source>
        <dbReference type="ARBA" id="ARBA00022999"/>
    </source>
</evidence>
<dbReference type="PROSITE" id="PS50001">
    <property type="entry name" value="SH2"/>
    <property type="match status" value="1"/>
</dbReference>
<feature type="region of interest" description="Disordered" evidence="5">
    <location>
        <begin position="270"/>
        <end position="315"/>
    </location>
</feature>
<dbReference type="SMART" id="SM00252">
    <property type="entry name" value="SH2"/>
    <property type="match status" value="1"/>
</dbReference>
<dbReference type="eggNOG" id="ENOG502QT43">
    <property type="taxonomic scope" value="Eukaryota"/>
</dbReference>
<evidence type="ECO:0000259" key="7">
    <source>
        <dbReference type="PROSITE" id="PS50003"/>
    </source>
</evidence>
<evidence type="ECO:0000256" key="2">
    <source>
        <dbReference type="ARBA" id="ARBA00022553"/>
    </source>
</evidence>
<comment type="similarity">
    <text evidence="1">Belongs to the SH2B adapter family.</text>
</comment>
<dbReference type="InterPro" id="IPR036860">
    <property type="entry name" value="SH2_dom_sf"/>
</dbReference>
<reference evidence="9" key="1">
    <citation type="submission" date="2011-05" db="EMBL/GenBank/DDBJ databases">
        <authorList>
            <person name="Richards S.R."/>
            <person name="Qu J."/>
            <person name="Jiang H."/>
            <person name="Jhangiani S.N."/>
            <person name="Agravi P."/>
            <person name="Goodspeed R."/>
            <person name="Gross S."/>
            <person name="Mandapat C."/>
            <person name="Jackson L."/>
            <person name="Mathew T."/>
            <person name="Pu L."/>
            <person name="Thornton R."/>
            <person name="Saada N."/>
            <person name="Wilczek-Boney K.B."/>
            <person name="Lee S."/>
            <person name="Kovar C."/>
            <person name="Wu Y."/>
            <person name="Scherer S.E."/>
            <person name="Worley K.C."/>
            <person name="Muzny D.M."/>
            <person name="Gibbs R."/>
        </authorList>
    </citation>
    <scope>NUCLEOTIDE SEQUENCE</scope>
    <source>
        <strain evidence="9">Brora</strain>
    </source>
</reference>
<dbReference type="SUPFAM" id="SSF109805">
    <property type="entry name" value="Phenylalanine zipper"/>
    <property type="match status" value="1"/>
</dbReference>
<dbReference type="PANTHER" id="PTHR10872">
    <property type="entry name" value="SH2B ADAPTER PROTEIN"/>
    <property type="match status" value="1"/>
</dbReference>
<reference evidence="8" key="2">
    <citation type="submission" date="2015-02" db="UniProtKB">
        <authorList>
            <consortium name="EnsemblMetazoa"/>
        </authorList>
    </citation>
    <scope>IDENTIFICATION</scope>
</reference>
<dbReference type="AlphaFoldDB" id="T1IQ70"/>
<feature type="domain" description="PH" evidence="7">
    <location>
        <begin position="159"/>
        <end position="266"/>
    </location>
</feature>
<dbReference type="SUPFAM" id="SSF50729">
    <property type="entry name" value="PH domain-like"/>
    <property type="match status" value="1"/>
</dbReference>
<sequence length="540" mass="60982">MTHEMASSSNGEGDDSPSWVDICNRHAHRAAAQLAAELRIFIADRPSSATSGSEDFSKKFCDSFSDYFEAELKRRDNVNKSNESLGGVAAKVSSDSSDCSDRESPKTNHKRFFRRLSFKGLTRGKGLFHKQHSDEVELSERRVLNDKHEKIKLAKIIVECRKEGIVNYLTGENMDGKHKWEKCRLALVKTTAGYMLEFYSPPKAVKPRSGVFCFLIIEARETTALEMPDHENTFMLKAENNMEYVIEGHDADDMRSWLATITYCMRSTLTDNNSRDSPLRPRSGTVPESPGQRSRNRRSEKSDENDAPELPPRILDALPINGFHSLRPTNHRHSELNVSPRSNEGIGSMSNVYQVLLEYPWYHGALIRSEAAHMVLQDGPAGHGVFLVRLSETRNGELVLTFNFQGRAKHLRMTVNTDGQCRVQHLWFQTIFDMLEHFRIHPIPLESGGASDVTLTEFVMSIDSASLDSSPEQTPFHTEITGRVVNDLGMHSRAPQIPETREITTNSGSIRMRTESLERLQSEQQLGVHGRAVENTYSFV</sequence>
<dbReference type="InterPro" id="IPR000980">
    <property type="entry name" value="SH2"/>
</dbReference>
<evidence type="ECO:0000259" key="6">
    <source>
        <dbReference type="PROSITE" id="PS50001"/>
    </source>
</evidence>
<dbReference type="Gene3D" id="6.10.140.110">
    <property type="match status" value="1"/>
</dbReference>
<dbReference type="PROSITE" id="PS50003">
    <property type="entry name" value="PH_DOMAIN"/>
    <property type="match status" value="1"/>
</dbReference>
<dbReference type="STRING" id="126957.T1IQ70"/>
<keyword evidence="2" id="KW-0597">Phosphoprotein</keyword>
<evidence type="ECO:0000256" key="4">
    <source>
        <dbReference type="PROSITE-ProRule" id="PRU00191"/>
    </source>
</evidence>
<dbReference type="InterPro" id="IPR036290">
    <property type="entry name" value="Phe_ZIP_sf"/>
</dbReference>
<evidence type="ECO:0000313" key="8">
    <source>
        <dbReference type="EnsemblMetazoa" id="SMAR003180-PA"/>
    </source>
</evidence>
<dbReference type="PANTHER" id="PTHR10872:SF2">
    <property type="entry name" value="LNK, ISOFORM D"/>
    <property type="match status" value="1"/>
</dbReference>
<name>T1IQ70_STRMM</name>
<dbReference type="GO" id="GO:0005886">
    <property type="term" value="C:plasma membrane"/>
    <property type="evidence" value="ECO:0007669"/>
    <property type="project" value="TreeGrafter"/>
</dbReference>
<evidence type="ECO:0008006" key="10">
    <source>
        <dbReference type="Google" id="ProtNLM"/>
    </source>
</evidence>
<evidence type="ECO:0000313" key="9">
    <source>
        <dbReference type="Proteomes" id="UP000014500"/>
    </source>
</evidence>
<dbReference type="CDD" id="cd01231">
    <property type="entry name" value="PH_SH2B_family"/>
    <property type="match status" value="1"/>
</dbReference>
<dbReference type="SUPFAM" id="SSF55550">
    <property type="entry name" value="SH2 domain"/>
    <property type="match status" value="1"/>
</dbReference>
<dbReference type="GO" id="GO:0005068">
    <property type="term" value="F:transmembrane receptor protein tyrosine kinase adaptor activity"/>
    <property type="evidence" value="ECO:0007669"/>
    <property type="project" value="TreeGrafter"/>
</dbReference>
<dbReference type="EnsemblMetazoa" id="SMAR003180-RA">
    <property type="protein sequence ID" value="SMAR003180-PA"/>
    <property type="gene ID" value="SMAR003180"/>
</dbReference>
<dbReference type="PhylomeDB" id="T1IQ70"/>
<dbReference type="FunFam" id="2.30.29.30:FF:000354">
    <property type="entry name" value="Lnk, isoform D"/>
    <property type="match status" value="1"/>
</dbReference>
<dbReference type="EMBL" id="JH431292">
    <property type="status" value="NOT_ANNOTATED_CDS"/>
    <property type="molecule type" value="Genomic_DNA"/>
</dbReference>
<dbReference type="Pfam" id="PF00017">
    <property type="entry name" value="SH2"/>
    <property type="match status" value="1"/>
</dbReference>
<dbReference type="InterPro" id="IPR030523">
    <property type="entry name" value="SH2B"/>
</dbReference>
<dbReference type="Pfam" id="PF00169">
    <property type="entry name" value="PH"/>
    <property type="match status" value="1"/>
</dbReference>
<feature type="domain" description="SH2" evidence="6">
    <location>
        <begin position="361"/>
        <end position="459"/>
    </location>
</feature>
<evidence type="ECO:0000256" key="1">
    <source>
        <dbReference type="ARBA" id="ARBA00010220"/>
    </source>
</evidence>
<protein>
    <recommendedName>
        <fullName evidence="10">SH2 domain-containing protein</fullName>
    </recommendedName>
</protein>
<evidence type="ECO:0000256" key="5">
    <source>
        <dbReference type="SAM" id="MobiDB-lite"/>
    </source>
</evidence>